<dbReference type="PANTHER" id="PTHR43646:SF2">
    <property type="entry name" value="GLYCOSYLTRANSFERASE 2-LIKE DOMAIN-CONTAINING PROTEIN"/>
    <property type="match status" value="1"/>
</dbReference>
<keyword evidence="7" id="KW-1185">Reference proteome</keyword>
<dbReference type="SUPFAM" id="SSF53448">
    <property type="entry name" value="Nucleotide-diphospho-sugar transferases"/>
    <property type="match status" value="1"/>
</dbReference>
<organism evidence="6 7">
    <name type="scientific">Streptomyces decoyicus</name>
    <dbReference type="NCBI Taxonomy" id="249567"/>
    <lineage>
        <taxon>Bacteria</taxon>
        <taxon>Bacillati</taxon>
        <taxon>Actinomycetota</taxon>
        <taxon>Actinomycetes</taxon>
        <taxon>Kitasatosporales</taxon>
        <taxon>Streptomycetaceae</taxon>
        <taxon>Streptomyces</taxon>
    </lineage>
</organism>
<dbReference type="RefSeq" id="WP_326615757.1">
    <property type="nucleotide sequence ID" value="NZ_CP109106.1"/>
</dbReference>
<evidence type="ECO:0000256" key="3">
    <source>
        <dbReference type="ARBA" id="ARBA00022676"/>
    </source>
</evidence>
<keyword evidence="4 6" id="KW-0808">Transferase</keyword>
<dbReference type="Pfam" id="PF13641">
    <property type="entry name" value="Glyco_tranf_2_3"/>
    <property type="match status" value="1"/>
</dbReference>
<sequence>MNPEAIAVLIPAHNEEELLPRALAAVAAAARHPALAKLHVLTVVAADACVDDTAKVAREAGASVLHLGSQNPGKARSAAAQHAMATLGTSATATWIASTDADSAVPPHWLAFQLDQARAGWEAVIGTVTVPRWPPVPHLADRHHELYNASRPAGGESWRHPHVHGANLGVTAEAYQEVGGFPALPVGEDHALVSALERNGHRVLRTPDCPVETSSRLRPRAVGGFGDHLAQLAAEEGVMH</sequence>
<proteinExistence type="predicted"/>
<evidence type="ECO:0000256" key="4">
    <source>
        <dbReference type="ARBA" id="ARBA00022679"/>
    </source>
</evidence>
<dbReference type="EC" id="2.4.-.-" evidence="6"/>
<evidence type="ECO:0000313" key="7">
    <source>
        <dbReference type="Proteomes" id="UP001344251"/>
    </source>
</evidence>
<dbReference type="EMBL" id="CP109106">
    <property type="protein sequence ID" value="WSB66635.1"/>
    <property type="molecule type" value="Genomic_DNA"/>
</dbReference>
<name>A0ABZ1F8R7_9ACTN</name>
<dbReference type="Gene3D" id="3.90.550.10">
    <property type="entry name" value="Spore Coat Polysaccharide Biosynthesis Protein SpsA, Chain A"/>
    <property type="match status" value="1"/>
</dbReference>
<gene>
    <name evidence="6" type="ORF">OG863_00780</name>
</gene>
<evidence type="ECO:0000313" key="6">
    <source>
        <dbReference type="EMBL" id="WSB66635.1"/>
    </source>
</evidence>
<reference evidence="6 7" key="1">
    <citation type="submission" date="2022-10" db="EMBL/GenBank/DDBJ databases">
        <title>The complete genomes of actinobacterial strains from the NBC collection.</title>
        <authorList>
            <person name="Joergensen T.S."/>
            <person name="Alvarez Arevalo M."/>
            <person name="Sterndorff E.B."/>
            <person name="Faurdal D."/>
            <person name="Vuksanovic O."/>
            <person name="Mourched A.-S."/>
            <person name="Charusanti P."/>
            <person name="Shaw S."/>
            <person name="Blin K."/>
            <person name="Weber T."/>
        </authorList>
    </citation>
    <scope>NUCLEOTIDE SEQUENCE [LARGE SCALE GENOMIC DNA]</scope>
    <source>
        <strain evidence="6 7">NBC 01774</strain>
    </source>
</reference>
<keyword evidence="2" id="KW-1003">Cell membrane</keyword>
<dbReference type="Proteomes" id="UP001344251">
    <property type="component" value="Chromosome"/>
</dbReference>
<accession>A0ABZ1F8R7</accession>
<evidence type="ECO:0000256" key="5">
    <source>
        <dbReference type="ARBA" id="ARBA00023136"/>
    </source>
</evidence>
<dbReference type="InterPro" id="IPR029044">
    <property type="entry name" value="Nucleotide-diphossugar_trans"/>
</dbReference>
<dbReference type="PANTHER" id="PTHR43646">
    <property type="entry name" value="GLYCOSYLTRANSFERASE"/>
    <property type="match status" value="1"/>
</dbReference>
<protein>
    <submittedName>
        <fullName evidence="6">Glycosyltransferase</fullName>
        <ecNumber evidence="6">2.4.-.-</ecNumber>
    </submittedName>
</protein>
<evidence type="ECO:0000256" key="1">
    <source>
        <dbReference type="ARBA" id="ARBA00004236"/>
    </source>
</evidence>
<dbReference type="GO" id="GO:0016757">
    <property type="term" value="F:glycosyltransferase activity"/>
    <property type="evidence" value="ECO:0007669"/>
    <property type="project" value="UniProtKB-KW"/>
</dbReference>
<keyword evidence="5" id="KW-0472">Membrane</keyword>
<comment type="subcellular location">
    <subcellularLocation>
        <location evidence="1">Cell membrane</location>
    </subcellularLocation>
</comment>
<keyword evidence="3 6" id="KW-0328">Glycosyltransferase</keyword>
<evidence type="ECO:0000256" key="2">
    <source>
        <dbReference type="ARBA" id="ARBA00022475"/>
    </source>
</evidence>